<gene>
    <name evidence="1" type="ORF">S01H4_65619</name>
</gene>
<proteinExistence type="predicted"/>
<name>X1F3Z4_9ZZZZ</name>
<sequence>MWKKLQPKCLVCNEIGPYYLVSNEGVKWDENIDKYLEWYDKHKHNGKTSMRYKFIGEVE</sequence>
<organism evidence="1">
    <name type="scientific">marine sediment metagenome</name>
    <dbReference type="NCBI Taxonomy" id="412755"/>
    <lineage>
        <taxon>unclassified sequences</taxon>
        <taxon>metagenomes</taxon>
        <taxon>ecological metagenomes</taxon>
    </lineage>
</organism>
<reference evidence="1" key="1">
    <citation type="journal article" date="2014" name="Front. Microbiol.">
        <title>High frequency of phylogenetically diverse reductive dehalogenase-homologous genes in deep subseafloor sedimentary metagenomes.</title>
        <authorList>
            <person name="Kawai M."/>
            <person name="Futagami T."/>
            <person name="Toyoda A."/>
            <person name="Takaki Y."/>
            <person name="Nishi S."/>
            <person name="Hori S."/>
            <person name="Arai W."/>
            <person name="Tsubouchi T."/>
            <person name="Morono Y."/>
            <person name="Uchiyama I."/>
            <person name="Ito T."/>
            <person name="Fujiyama A."/>
            <person name="Inagaki F."/>
            <person name="Takami H."/>
        </authorList>
    </citation>
    <scope>NUCLEOTIDE SEQUENCE</scope>
    <source>
        <strain evidence="1">Expedition CK06-06</strain>
    </source>
</reference>
<comment type="caution">
    <text evidence="1">The sequence shown here is derived from an EMBL/GenBank/DDBJ whole genome shotgun (WGS) entry which is preliminary data.</text>
</comment>
<dbReference type="AlphaFoldDB" id="X1F3Z4"/>
<dbReference type="EMBL" id="BART01040228">
    <property type="protein sequence ID" value="GAH27300.1"/>
    <property type="molecule type" value="Genomic_DNA"/>
</dbReference>
<evidence type="ECO:0000313" key="1">
    <source>
        <dbReference type="EMBL" id="GAH27300.1"/>
    </source>
</evidence>
<accession>X1F3Z4</accession>
<protein>
    <submittedName>
        <fullName evidence="1">Uncharacterized protein</fullName>
    </submittedName>
</protein>